<dbReference type="Ensembl" id="ENSSFOT00015028785.2">
    <property type="protein sequence ID" value="ENSSFOP00015028463.1"/>
    <property type="gene ID" value="ENSSFOG00015018273.2"/>
</dbReference>
<reference evidence="2" key="3">
    <citation type="submission" date="2025-09" db="UniProtKB">
        <authorList>
            <consortium name="Ensembl"/>
        </authorList>
    </citation>
    <scope>IDENTIFICATION</scope>
</reference>
<evidence type="ECO:0000259" key="1">
    <source>
        <dbReference type="PROSITE" id="PS50904"/>
    </source>
</evidence>
<name>A0A8C9S2F4_SCLFO</name>
<dbReference type="Proteomes" id="UP000694397">
    <property type="component" value="Chromosome 13"/>
</dbReference>
<dbReference type="PANTHER" id="PTHR11158">
    <property type="entry name" value="MSF1/PX19 RELATED"/>
    <property type="match status" value="1"/>
</dbReference>
<dbReference type="KEGG" id="sfm:108936761"/>
<feature type="domain" description="PRELI/MSF1" evidence="1">
    <location>
        <begin position="1"/>
        <end position="175"/>
    </location>
</feature>
<dbReference type="PROSITE" id="PS50904">
    <property type="entry name" value="PRELI_MSF1"/>
    <property type="match status" value="1"/>
</dbReference>
<evidence type="ECO:0000313" key="3">
    <source>
        <dbReference type="Proteomes" id="UP000694397"/>
    </source>
</evidence>
<dbReference type="GO" id="GO:0005758">
    <property type="term" value="C:mitochondrial intermembrane space"/>
    <property type="evidence" value="ECO:0007669"/>
    <property type="project" value="InterPro"/>
</dbReference>
<dbReference type="Pfam" id="PF04707">
    <property type="entry name" value="PRELI"/>
    <property type="match status" value="1"/>
</dbReference>
<dbReference type="InterPro" id="IPR037365">
    <property type="entry name" value="Slowmo/Ups"/>
</dbReference>
<reference evidence="2 3" key="1">
    <citation type="submission" date="2019-04" db="EMBL/GenBank/DDBJ databases">
        <authorList>
            <consortium name="Wellcome Sanger Institute Data Sharing"/>
        </authorList>
    </citation>
    <scope>NUCLEOTIDE SEQUENCE [LARGE SCALE GENOMIC DNA]</scope>
</reference>
<keyword evidence="3" id="KW-1185">Reference proteome</keyword>
<organism evidence="2 3">
    <name type="scientific">Scleropages formosus</name>
    <name type="common">Asian bonytongue</name>
    <name type="synonym">Osteoglossum formosum</name>
    <dbReference type="NCBI Taxonomy" id="113540"/>
    <lineage>
        <taxon>Eukaryota</taxon>
        <taxon>Metazoa</taxon>
        <taxon>Chordata</taxon>
        <taxon>Craniata</taxon>
        <taxon>Vertebrata</taxon>
        <taxon>Euteleostomi</taxon>
        <taxon>Actinopterygii</taxon>
        <taxon>Neopterygii</taxon>
        <taxon>Teleostei</taxon>
        <taxon>Osteoglossocephala</taxon>
        <taxon>Osteoglossomorpha</taxon>
        <taxon>Osteoglossiformes</taxon>
        <taxon>Osteoglossidae</taxon>
        <taxon>Scleropages</taxon>
    </lineage>
</organism>
<reference evidence="2" key="2">
    <citation type="submission" date="2025-08" db="UniProtKB">
        <authorList>
            <consortium name="Ensembl"/>
        </authorList>
    </citation>
    <scope>IDENTIFICATION</scope>
</reference>
<dbReference type="InterPro" id="IPR006797">
    <property type="entry name" value="PRELI/MSF1_dom"/>
</dbReference>
<sequence length="176" mass="20616">MVITIEIRKIYKYPFDRVVDMHLNKYPTPLEEHVRGIETVEEKKDHISGIVYRKRIATCNNVLPGILRKVHLMNVDNVYLEEESWLDLKKRTMNIKSRCLTWTQYATLQEVSVFKESSANPNWTEFFQKGSVTVTGVGRLNRLFEVFAQSFFSRGVKKSVHIMETILEQKFGRPCS</sequence>
<evidence type="ECO:0000313" key="2">
    <source>
        <dbReference type="Ensembl" id="ENSSFOP00015028463.1"/>
    </source>
</evidence>
<dbReference type="AlphaFoldDB" id="A0A8C9S2F4"/>
<protein>
    <submittedName>
        <fullName evidence="2">PRELI domain containing 2</fullName>
    </submittedName>
</protein>
<proteinExistence type="predicted"/>
<dbReference type="OrthoDB" id="407630at2759"/>
<dbReference type="GeneTree" id="ENSGT00950000182810"/>
<accession>A0A8C9S2F4</accession>
<gene>
    <name evidence="2" type="primary">PRELID2</name>
</gene>